<gene>
    <name evidence="6" type="ORF">acsn021_24080</name>
</gene>
<name>A0A6S6R0J2_9FIRM</name>
<dbReference type="GO" id="GO:0003824">
    <property type="term" value="F:catalytic activity"/>
    <property type="evidence" value="ECO:0007669"/>
    <property type="project" value="InterPro"/>
</dbReference>
<keyword evidence="3" id="KW-0479">Metal-binding</keyword>
<dbReference type="PANTHER" id="PTHR43409">
    <property type="entry name" value="ANAEROBIC MAGNESIUM-PROTOPORPHYRIN IX MONOMETHYL ESTER CYCLASE-RELATED"/>
    <property type="match status" value="1"/>
</dbReference>
<evidence type="ECO:0000256" key="1">
    <source>
        <dbReference type="ARBA" id="ARBA00001966"/>
    </source>
</evidence>
<dbReference type="InterPro" id="IPR051198">
    <property type="entry name" value="BchE-like"/>
</dbReference>
<dbReference type="InterPro" id="IPR007197">
    <property type="entry name" value="rSAM"/>
</dbReference>
<dbReference type="GO" id="GO:0051536">
    <property type="term" value="F:iron-sulfur cluster binding"/>
    <property type="evidence" value="ECO:0007669"/>
    <property type="project" value="UniProtKB-KW"/>
</dbReference>
<keyword evidence="7" id="KW-1185">Reference proteome</keyword>
<dbReference type="EMBL" id="AP023367">
    <property type="protein sequence ID" value="BCJ94839.1"/>
    <property type="molecule type" value="Genomic_DNA"/>
</dbReference>
<evidence type="ECO:0000256" key="4">
    <source>
        <dbReference type="ARBA" id="ARBA00023004"/>
    </source>
</evidence>
<comment type="cofactor">
    <cofactor evidence="1">
        <name>[4Fe-4S] cluster</name>
        <dbReference type="ChEBI" id="CHEBI:49883"/>
    </cofactor>
</comment>
<dbReference type="PROSITE" id="PS51918">
    <property type="entry name" value="RADICAL_SAM"/>
    <property type="match status" value="1"/>
</dbReference>
<evidence type="ECO:0000256" key="3">
    <source>
        <dbReference type="ARBA" id="ARBA00022723"/>
    </source>
</evidence>
<accession>A0A6S6R0J2</accession>
<dbReference type="RefSeq" id="WP_184089011.1">
    <property type="nucleotide sequence ID" value="NZ_AP023367.1"/>
</dbReference>
<dbReference type="SFLD" id="SFLDG01082">
    <property type="entry name" value="B12-binding_domain_containing"/>
    <property type="match status" value="1"/>
</dbReference>
<dbReference type="SMART" id="SM00729">
    <property type="entry name" value="Elp3"/>
    <property type="match status" value="1"/>
</dbReference>
<evidence type="ECO:0000313" key="6">
    <source>
        <dbReference type="EMBL" id="BCJ94839.1"/>
    </source>
</evidence>
<dbReference type="InterPro" id="IPR058240">
    <property type="entry name" value="rSAM_sf"/>
</dbReference>
<keyword evidence="5" id="KW-0411">Iron-sulfur</keyword>
<dbReference type="InterPro" id="IPR023404">
    <property type="entry name" value="rSAM_horseshoe"/>
</dbReference>
<protein>
    <submittedName>
        <fullName evidence="6">Uncharacterized protein</fullName>
    </submittedName>
</protein>
<keyword evidence="4" id="KW-0408">Iron</keyword>
<reference evidence="6 7" key="1">
    <citation type="journal article" date="2016" name="Int. J. Syst. Evol. Microbiol.">
        <title>Descriptions of Anaerotaenia torta gen. nov., sp. nov. and Anaerocolumna cellulosilytica gen. nov., sp. nov. isolated from a methanogenic reactor of cattle waste.</title>
        <authorList>
            <person name="Uek A."/>
            <person name="Ohtaki Y."/>
            <person name="Kaku N."/>
            <person name="Ueki K."/>
        </authorList>
    </citation>
    <scope>NUCLEOTIDE SEQUENCE [LARGE SCALE GENOMIC DNA]</scope>
    <source>
        <strain evidence="6 7">SN021</strain>
    </source>
</reference>
<dbReference type="Gene3D" id="3.80.30.20">
    <property type="entry name" value="tm_1862 like domain"/>
    <property type="match status" value="1"/>
</dbReference>
<dbReference type="SUPFAM" id="SSF102114">
    <property type="entry name" value="Radical SAM enzymes"/>
    <property type="match status" value="1"/>
</dbReference>
<dbReference type="Proteomes" id="UP000515561">
    <property type="component" value="Chromosome"/>
</dbReference>
<evidence type="ECO:0000313" key="7">
    <source>
        <dbReference type="Proteomes" id="UP000515561"/>
    </source>
</evidence>
<dbReference type="SFLD" id="SFLDS00029">
    <property type="entry name" value="Radical_SAM"/>
    <property type="match status" value="1"/>
</dbReference>
<dbReference type="GO" id="GO:0046872">
    <property type="term" value="F:metal ion binding"/>
    <property type="evidence" value="ECO:0007669"/>
    <property type="project" value="UniProtKB-KW"/>
</dbReference>
<organism evidence="6 7">
    <name type="scientific">Anaerocolumna cellulosilytica</name>
    <dbReference type="NCBI Taxonomy" id="433286"/>
    <lineage>
        <taxon>Bacteria</taxon>
        <taxon>Bacillati</taxon>
        <taxon>Bacillota</taxon>
        <taxon>Clostridia</taxon>
        <taxon>Lachnospirales</taxon>
        <taxon>Lachnospiraceae</taxon>
        <taxon>Anaerocolumna</taxon>
    </lineage>
</organism>
<dbReference type="InterPro" id="IPR006638">
    <property type="entry name" value="Elp3/MiaA/NifB-like_rSAM"/>
</dbReference>
<dbReference type="Pfam" id="PF04055">
    <property type="entry name" value="Radical_SAM"/>
    <property type="match status" value="1"/>
</dbReference>
<dbReference type="CDD" id="cd01335">
    <property type="entry name" value="Radical_SAM"/>
    <property type="match status" value="1"/>
</dbReference>
<evidence type="ECO:0000256" key="5">
    <source>
        <dbReference type="ARBA" id="ARBA00023014"/>
    </source>
</evidence>
<dbReference type="AlphaFoldDB" id="A0A6S6R0J2"/>
<dbReference type="KEGG" id="acel:acsn021_24080"/>
<sequence length="473" mass="55068">MNNNERKRVACVVPPFYRLIESKNNRLAPAMHYIAEILYRRGHEVIFINGDYIDNTVDYAERLSMTLNSWLFNERYKNGHVSYDEIIKILSDFKPDFVFLSAGDVLMPTVEIGSTQSCAFLAKKIKNELRSDIVCIGYGHLLKHAKEHELESLDVVISGEGEAAAIKIVENNLRGEVPIEWCKNLDDLPILTGDYLYYKPQKEDWDYIMSMRGCPNRCAFCHQPGMRGFNVSSMSPERFVRELRYRIETIGLKGFYFSDMNFVPGADTRTVEMLQRLKNVKNDYQDFNWWAEARVDTLTKEEIVKMMKDSGCRHLKFGVEMADQEMLNAVKKGISLKEVEHAFHIASEYGIERTAYVLLGCPGFTDEDYKNMWEFFYKINADNYVINICVPYLGTELHEQVKDKLNDFGIYKDGEESFIHTSLIMKDFWGISDDTLDMYFSLQGKKDDSKLRRYIRKIVDKSSYETNQTIKYI</sequence>
<keyword evidence="2" id="KW-0949">S-adenosyl-L-methionine</keyword>
<evidence type="ECO:0000256" key="2">
    <source>
        <dbReference type="ARBA" id="ARBA00022691"/>
    </source>
</evidence>
<proteinExistence type="predicted"/>